<organism evidence="2 3">
    <name type="scientific">Exophiala oligosperma</name>
    <dbReference type="NCBI Taxonomy" id="215243"/>
    <lineage>
        <taxon>Eukaryota</taxon>
        <taxon>Fungi</taxon>
        <taxon>Dikarya</taxon>
        <taxon>Ascomycota</taxon>
        <taxon>Pezizomycotina</taxon>
        <taxon>Eurotiomycetes</taxon>
        <taxon>Chaetothyriomycetidae</taxon>
        <taxon>Chaetothyriales</taxon>
        <taxon>Herpotrichiellaceae</taxon>
        <taxon>Exophiala</taxon>
    </lineage>
</organism>
<dbReference type="Gene3D" id="3.60.15.10">
    <property type="entry name" value="Ribonuclease Z/Hydroxyacylglutathione hydrolase-like"/>
    <property type="match status" value="1"/>
</dbReference>
<feature type="domain" description="Metallo-beta-lactamase" evidence="1">
    <location>
        <begin position="83"/>
        <end position="133"/>
    </location>
</feature>
<dbReference type="GO" id="GO:0016740">
    <property type="term" value="F:transferase activity"/>
    <property type="evidence" value="ECO:0007669"/>
    <property type="project" value="TreeGrafter"/>
</dbReference>
<name>A0A0D2DDD6_9EURO</name>
<dbReference type="CDD" id="cd07713">
    <property type="entry name" value="DHPS-like_MBL-fold"/>
    <property type="match status" value="1"/>
</dbReference>
<dbReference type="InterPro" id="IPR036866">
    <property type="entry name" value="RibonucZ/Hydroxyglut_hydro"/>
</dbReference>
<dbReference type="VEuPathDB" id="FungiDB:PV06_06611"/>
<evidence type="ECO:0000313" key="2">
    <source>
        <dbReference type="EMBL" id="KIW41013.1"/>
    </source>
</evidence>
<dbReference type="RefSeq" id="XP_016261229.1">
    <property type="nucleotide sequence ID" value="XM_016407749.1"/>
</dbReference>
<dbReference type="InterPro" id="IPR041712">
    <property type="entry name" value="DHPS-like_MBL-fold"/>
</dbReference>
<dbReference type="OrthoDB" id="1470350at2759"/>
<keyword evidence="3" id="KW-1185">Reference proteome</keyword>
<dbReference type="HOGENOM" id="CLU_036012_2_0_1"/>
<dbReference type="GeneID" id="27358685"/>
<evidence type="ECO:0000313" key="3">
    <source>
        <dbReference type="Proteomes" id="UP000053342"/>
    </source>
</evidence>
<proteinExistence type="predicted"/>
<dbReference type="PANTHER" id="PTHR13754">
    <property type="entry name" value="METALLO-BETA-LACTAMASE SUPERFAMILY PROTEIN"/>
    <property type="match status" value="1"/>
</dbReference>
<dbReference type="AlphaFoldDB" id="A0A0D2DDD6"/>
<gene>
    <name evidence="2" type="ORF">PV06_06611</name>
</gene>
<dbReference type="Proteomes" id="UP000053342">
    <property type="component" value="Unassembled WGS sequence"/>
</dbReference>
<dbReference type="EMBL" id="KN847337">
    <property type="protein sequence ID" value="KIW41013.1"/>
    <property type="molecule type" value="Genomic_DNA"/>
</dbReference>
<protein>
    <recommendedName>
        <fullName evidence="1">Metallo-beta-lactamase domain-containing protein</fullName>
    </recommendedName>
</protein>
<accession>A0A0D2DDD6</accession>
<dbReference type="InterPro" id="IPR052926">
    <property type="entry name" value="Metallo-beta-lactamase_dom"/>
</dbReference>
<dbReference type="STRING" id="215243.A0A0D2DDD6"/>
<dbReference type="PANTHER" id="PTHR13754:SF13">
    <property type="entry name" value="METALLO-BETA-LACTAMASE SUPERFAMILY PROTEIN (AFU_ORTHOLOGUE AFUA_3G07630)"/>
    <property type="match status" value="1"/>
</dbReference>
<dbReference type="SUPFAM" id="SSF56281">
    <property type="entry name" value="Metallo-hydrolase/oxidoreductase"/>
    <property type="match status" value="1"/>
</dbReference>
<evidence type="ECO:0000259" key="1">
    <source>
        <dbReference type="Pfam" id="PF00753"/>
    </source>
</evidence>
<dbReference type="Pfam" id="PF00753">
    <property type="entry name" value="Lactamase_B"/>
    <property type="match status" value="1"/>
</dbReference>
<dbReference type="InterPro" id="IPR001279">
    <property type="entry name" value="Metallo-B-lactamas"/>
</dbReference>
<reference evidence="2 3" key="1">
    <citation type="submission" date="2015-01" db="EMBL/GenBank/DDBJ databases">
        <title>The Genome Sequence of Exophiala oligosperma CBS72588.</title>
        <authorList>
            <consortium name="The Broad Institute Genomics Platform"/>
            <person name="Cuomo C."/>
            <person name="de Hoog S."/>
            <person name="Gorbushina A."/>
            <person name="Stielow B."/>
            <person name="Teixiera M."/>
            <person name="Abouelleil A."/>
            <person name="Chapman S.B."/>
            <person name="Priest M."/>
            <person name="Young S.K."/>
            <person name="Wortman J."/>
            <person name="Nusbaum C."/>
            <person name="Birren B."/>
        </authorList>
    </citation>
    <scope>NUCLEOTIDE SEQUENCE [LARGE SCALE GENOMIC DNA]</scope>
    <source>
        <strain evidence="2 3">CBS 72588</strain>
    </source>
</reference>
<sequence length="379" mass="40993">MELLELDSLEITAIINDEIDLISPSQHPNVHQPGSFAGVPLEFHHTEPKWTKSRGGASMEMRMDSICCGAHGLSLLLKATRGNTTRTLLFDAGPEGEALERNVGRLGLKDNAIGEVEIIVLSHWHRDHSGGLIKAIEMVNAARPKNATGSSLSGPVVDVPTDRPLYRGIATPNGPICLEADPTADELIGAGADVVDDGESHVVMDGFFAVTGPIPRSTIYETGIPGGLRFDGPKGQEGGQWIKDEEIKEERVVVCRIKGKGLVIFTGCSHAGIINITDYVLDTFSTEARKSHDFYALVGGYHLADASEDRLQNTLVDLTKLKPCLLMPGHCTGWRFRALLEQEPLASAEDTDGHRQRRTLKGRTVPVFAGNKYCISGSS</sequence>